<dbReference type="EC" id="3.1.1.31" evidence="3"/>
<evidence type="ECO:0000259" key="2">
    <source>
        <dbReference type="Pfam" id="PF01182"/>
    </source>
</evidence>
<evidence type="ECO:0000313" key="3">
    <source>
        <dbReference type="EMBL" id="OIQ92021.1"/>
    </source>
</evidence>
<name>A0A1J5RVC3_9ZZZZ</name>
<comment type="caution">
    <text evidence="3">The sequence shown here is derived from an EMBL/GenBank/DDBJ whole genome shotgun (WGS) entry which is preliminary data.</text>
</comment>
<dbReference type="GO" id="GO:0005975">
    <property type="term" value="P:carbohydrate metabolic process"/>
    <property type="evidence" value="ECO:0007669"/>
    <property type="project" value="InterPro"/>
</dbReference>
<dbReference type="Pfam" id="PF01182">
    <property type="entry name" value="Glucosamine_iso"/>
    <property type="match status" value="1"/>
</dbReference>
<dbReference type="AlphaFoldDB" id="A0A1J5RVC3"/>
<reference evidence="3" key="1">
    <citation type="submission" date="2016-10" db="EMBL/GenBank/DDBJ databases">
        <title>Sequence of Gallionella enrichment culture.</title>
        <authorList>
            <person name="Poehlein A."/>
            <person name="Muehling M."/>
            <person name="Daniel R."/>
        </authorList>
    </citation>
    <scope>NUCLEOTIDE SEQUENCE</scope>
</reference>
<dbReference type="SUPFAM" id="SSF100950">
    <property type="entry name" value="NagB/RpiA/CoA transferase-like"/>
    <property type="match status" value="1"/>
</dbReference>
<dbReference type="GO" id="GO:0017057">
    <property type="term" value="F:6-phosphogluconolactonase activity"/>
    <property type="evidence" value="ECO:0007669"/>
    <property type="project" value="UniProtKB-EC"/>
</dbReference>
<dbReference type="InterPro" id="IPR037171">
    <property type="entry name" value="NagB/RpiA_transferase-like"/>
</dbReference>
<dbReference type="NCBIfam" id="TIGR01198">
    <property type="entry name" value="pgl"/>
    <property type="match status" value="1"/>
</dbReference>
<dbReference type="InterPro" id="IPR005900">
    <property type="entry name" value="6-phosphogluconolactonase_DevB"/>
</dbReference>
<dbReference type="PANTHER" id="PTHR11054:SF0">
    <property type="entry name" value="6-PHOSPHOGLUCONOLACTONASE"/>
    <property type="match status" value="1"/>
</dbReference>
<dbReference type="CDD" id="cd01400">
    <property type="entry name" value="6PGL"/>
    <property type="match status" value="1"/>
</dbReference>
<protein>
    <submittedName>
        <fullName evidence="3">6-phosphogluconolactonase</fullName>
        <ecNumber evidence="3">3.1.1.31</ecNumber>
    </submittedName>
</protein>
<evidence type="ECO:0000256" key="1">
    <source>
        <dbReference type="ARBA" id="ARBA00010662"/>
    </source>
</evidence>
<dbReference type="InterPro" id="IPR039104">
    <property type="entry name" value="6PGL"/>
</dbReference>
<gene>
    <name evidence="3" type="primary">pgl_17</name>
    <name evidence="3" type="ORF">GALL_260860</name>
</gene>
<feature type="domain" description="Glucosamine/galactosamine-6-phosphate isomerase" evidence="2">
    <location>
        <begin position="10"/>
        <end position="240"/>
    </location>
</feature>
<accession>A0A1J5RVC3</accession>
<organism evidence="3">
    <name type="scientific">mine drainage metagenome</name>
    <dbReference type="NCBI Taxonomy" id="410659"/>
    <lineage>
        <taxon>unclassified sequences</taxon>
        <taxon>metagenomes</taxon>
        <taxon>ecological metagenomes</taxon>
    </lineage>
</organism>
<keyword evidence="3" id="KW-0378">Hydrolase</keyword>
<dbReference type="Gene3D" id="3.40.50.1360">
    <property type="match status" value="1"/>
</dbReference>
<sequence length="256" mass="25831">MTSAQVVVHPDAAAVAEVTAARLLVTLIDRQSVRAPLHVVLTGGTVGIAVLAAVRSSPARDVVDWSGVHLWWGDERFLPTGHADRNETQARTALLDDLGAALPAQNVHPVPAPGSVGVTTAEDAAAAYAAELATYAPSGSPGPAVPLFEVVLLGMGPDGHVASLFPGHPTETASGATTVAVHDAPKPPPERVSLTNEAICAAEAVWIVVAGAEKAPKVAAALTGAALPAARVHGRECTLWLVDAAAASADIAVPAS</sequence>
<proteinExistence type="inferred from homology"/>
<comment type="similarity">
    <text evidence="1">Belongs to the glucosamine/galactosamine-6-phosphate isomerase family. 6-phosphogluconolactonase subfamily.</text>
</comment>
<dbReference type="EMBL" id="MLJW01000243">
    <property type="protein sequence ID" value="OIQ92021.1"/>
    <property type="molecule type" value="Genomic_DNA"/>
</dbReference>
<dbReference type="GO" id="GO:0006098">
    <property type="term" value="P:pentose-phosphate shunt"/>
    <property type="evidence" value="ECO:0007669"/>
    <property type="project" value="InterPro"/>
</dbReference>
<dbReference type="PANTHER" id="PTHR11054">
    <property type="entry name" value="6-PHOSPHOGLUCONOLACTONASE"/>
    <property type="match status" value="1"/>
</dbReference>
<dbReference type="InterPro" id="IPR006148">
    <property type="entry name" value="Glc/Gal-6P_isomerase"/>
</dbReference>